<comment type="caution">
    <text evidence="4">The sequence shown here is derived from an EMBL/GenBank/DDBJ whole genome shotgun (WGS) entry which is preliminary data.</text>
</comment>
<dbReference type="SUPFAM" id="SSF52047">
    <property type="entry name" value="RNI-like"/>
    <property type="match status" value="1"/>
</dbReference>
<keyword evidence="5" id="KW-1185">Reference proteome</keyword>
<dbReference type="InterPro" id="IPR032675">
    <property type="entry name" value="LRR_dom_sf"/>
</dbReference>
<protein>
    <recommendedName>
        <fullName evidence="3">Disease resistance protein winged helix domain-containing protein</fullName>
    </recommendedName>
</protein>
<reference evidence="4 5" key="1">
    <citation type="journal article" date="2021" name="BMC Genomics">
        <title>Datura genome reveals duplications of psychoactive alkaloid biosynthetic genes and high mutation rate following tissue culture.</title>
        <authorList>
            <person name="Rajewski A."/>
            <person name="Carter-House D."/>
            <person name="Stajich J."/>
            <person name="Litt A."/>
        </authorList>
    </citation>
    <scope>NUCLEOTIDE SEQUENCE [LARGE SCALE GENOMIC DNA]</scope>
    <source>
        <strain evidence="4">AR-01</strain>
    </source>
</reference>
<keyword evidence="1" id="KW-0547">Nucleotide-binding</keyword>
<dbReference type="Proteomes" id="UP000823775">
    <property type="component" value="Unassembled WGS sequence"/>
</dbReference>
<sequence>MYKRYLIFLDDMWDVAAWEDLMLSFPNEKDVPTGSCPPELTDSLEIAEKCKGLPLLSNYNLRLFKALPSLHGDVRGERIPVSKLISLWIAEGFVQNVNLGGVEETAEDYLNDLISSNGVMLEKDTMDKEWWIFEESSKLENLRIFKEPIGDADTVDVLLRRCPNLQELDISFKKTDNEESAEIRLKLDSFTQLQILRLSFGHGIVVSELHLPSSLRGGAKGIPIVSAISFIWGLPSLEWDASEESFPAPETLVIESGDHLEKSPSFADILTLKQIKLINCRNKSLEASAEKIKEEVEDNEGYNRIDLTIEVLLSCVLFLRIYLHPNVQTICSIQDRWANNKQLCVYPERSAHEI</sequence>
<dbReference type="PANTHER" id="PTHR15140:SF44">
    <property type="entry name" value="LATE BLIGHT RESISTANCE PROTEIN HOMOLOG R1B-23 ISOFORM X1"/>
    <property type="match status" value="1"/>
</dbReference>
<gene>
    <name evidence="4" type="ORF">HAX54_038466</name>
</gene>
<proteinExistence type="predicted"/>
<evidence type="ECO:0000313" key="5">
    <source>
        <dbReference type="Proteomes" id="UP000823775"/>
    </source>
</evidence>
<evidence type="ECO:0000256" key="1">
    <source>
        <dbReference type="ARBA" id="ARBA00022741"/>
    </source>
</evidence>
<feature type="domain" description="Disease resistance protein winged helix" evidence="3">
    <location>
        <begin position="78"/>
        <end position="117"/>
    </location>
</feature>
<name>A0ABS8VL99_DATST</name>
<accession>A0ABS8VL99</accession>
<evidence type="ECO:0000259" key="3">
    <source>
        <dbReference type="Pfam" id="PF23559"/>
    </source>
</evidence>
<organism evidence="4 5">
    <name type="scientific">Datura stramonium</name>
    <name type="common">Jimsonweed</name>
    <name type="synonym">Common thornapple</name>
    <dbReference type="NCBI Taxonomy" id="4076"/>
    <lineage>
        <taxon>Eukaryota</taxon>
        <taxon>Viridiplantae</taxon>
        <taxon>Streptophyta</taxon>
        <taxon>Embryophyta</taxon>
        <taxon>Tracheophyta</taxon>
        <taxon>Spermatophyta</taxon>
        <taxon>Magnoliopsida</taxon>
        <taxon>eudicotyledons</taxon>
        <taxon>Gunneridae</taxon>
        <taxon>Pentapetalae</taxon>
        <taxon>asterids</taxon>
        <taxon>lamiids</taxon>
        <taxon>Solanales</taxon>
        <taxon>Solanaceae</taxon>
        <taxon>Solanoideae</taxon>
        <taxon>Datureae</taxon>
        <taxon>Datura</taxon>
    </lineage>
</organism>
<dbReference type="Gene3D" id="3.80.10.10">
    <property type="entry name" value="Ribonuclease Inhibitor"/>
    <property type="match status" value="1"/>
</dbReference>
<dbReference type="EMBL" id="JACEIK010005255">
    <property type="protein sequence ID" value="MCE0481069.1"/>
    <property type="molecule type" value="Genomic_DNA"/>
</dbReference>
<evidence type="ECO:0000256" key="2">
    <source>
        <dbReference type="ARBA" id="ARBA00022840"/>
    </source>
</evidence>
<dbReference type="InterPro" id="IPR058922">
    <property type="entry name" value="WHD_DRP"/>
</dbReference>
<dbReference type="PANTHER" id="PTHR15140">
    <property type="entry name" value="TUBULIN-SPECIFIC CHAPERONE E"/>
    <property type="match status" value="1"/>
</dbReference>
<dbReference type="Pfam" id="PF23559">
    <property type="entry name" value="WHD_DRP"/>
    <property type="match status" value="1"/>
</dbReference>
<evidence type="ECO:0000313" key="4">
    <source>
        <dbReference type="EMBL" id="MCE0481069.1"/>
    </source>
</evidence>
<keyword evidence="2" id="KW-0067">ATP-binding</keyword>